<accession>A0A454XJM0</accession>
<keyword evidence="2" id="KW-1133">Transmembrane helix</keyword>
<feature type="chain" id="PRO_5043949554" evidence="3">
    <location>
        <begin position="20"/>
        <end position="309"/>
    </location>
</feature>
<name>A0A454XJM0_PRIPA</name>
<accession>A0A8R1UJ44</accession>
<reference evidence="4" key="2">
    <citation type="submission" date="2022-06" db="UniProtKB">
        <authorList>
            <consortium name="EnsemblMetazoa"/>
        </authorList>
    </citation>
    <scope>IDENTIFICATION</scope>
    <source>
        <strain evidence="4">PS312</strain>
    </source>
</reference>
<keyword evidence="3" id="KW-0732">Signal</keyword>
<dbReference type="Proteomes" id="UP000005239">
    <property type="component" value="Unassembled WGS sequence"/>
</dbReference>
<organism evidence="4 5">
    <name type="scientific">Pristionchus pacificus</name>
    <name type="common">Parasitic nematode worm</name>
    <dbReference type="NCBI Taxonomy" id="54126"/>
    <lineage>
        <taxon>Eukaryota</taxon>
        <taxon>Metazoa</taxon>
        <taxon>Ecdysozoa</taxon>
        <taxon>Nematoda</taxon>
        <taxon>Chromadorea</taxon>
        <taxon>Rhabditida</taxon>
        <taxon>Rhabditina</taxon>
        <taxon>Diplogasteromorpha</taxon>
        <taxon>Diplogasteroidea</taxon>
        <taxon>Neodiplogasteridae</taxon>
        <taxon>Pristionchus</taxon>
    </lineage>
</organism>
<feature type="transmembrane region" description="Helical" evidence="2">
    <location>
        <begin position="121"/>
        <end position="141"/>
    </location>
</feature>
<evidence type="ECO:0000256" key="1">
    <source>
        <dbReference type="SAM" id="MobiDB-lite"/>
    </source>
</evidence>
<feature type="region of interest" description="Disordered" evidence="1">
    <location>
        <begin position="276"/>
        <end position="309"/>
    </location>
</feature>
<keyword evidence="2" id="KW-0472">Membrane</keyword>
<feature type="compositionally biased region" description="Low complexity" evidence="1">
    <location>
        <begin position="245"/>
        <end position="256"/>
    </location>
</feature>
<keyword evidence="2" id="KW-0812">Transmembrane</keyword>
<evidence type="ECO:0000256" key="2">
    <source>
        <dbReference type="SAM" id="Phobius"/>
    </source>
</evidence>
<evidence type="ECO:0000313" key="5">
    <source>
        <dbReference type="Proteomes" id="UP000005239"/>
    </source>
</evidence>
<sequence>MKFLTVLILGYMMIIMGMAIHFKADQDNPLMLLYPLIVAFYGWMAVVCREKWMFLPLCCSMGFEVVMGAGRLMYVDIVTNSRQPLEGNDPLVKMISGFYPAFVAEVQQHPHSGTWFRAREFLLFLYAAVVLFYTLIEIDLINRERHEGVYRNPVEVVAVHNDADVVVGPETPVLPPPSYEFVCADHGHTACPIVPVVCDEKTSTSHTEELPPSYGEVMLRRKEGGYRHHHHPPPQENCPHIQRAPSSHSVHSPSSCSTGRFSGTAVDFSVPSTARSTSSCSLRRMPSCATPSEHEDGDFEALTPLAKWN</sequence>
<feature type="signal peptide" evidence="3">
    <location>
        <begin position="1"/>
        <end position="19"/>
    </location>
</feature>
<dbReference type="EnsemblMetazoa" id="PPA33515.1">
    <property type="protein sequence ID" value="PPA33515.1"/>
    <property type="gene ID" value="WBGene00271884"/>
</dbReference>
<evidence type="ECO:0000313" key="4">
    <source>
        <dbReference type="EnsemblMetazoa" id="PPA33515.1"/>
    </source>
</evidence>
<dbReference type="AlphaFoldDB" id="A0A454XJM0"/>
<feature type="region of interest" description="Disordered" evidence="1">
    <location>
        <begin position="225"/>
        <end position="256"/>
    </location>
</feature>
<feature type="transmembrane region" description="Helical" evidence="2">
    <location>
        <begin position="29"/>
        <end position="47"/>
    </location>
</feature>
<gene>
    <name evidence="4" type="primary">WBGene00271884</name>
</gene>
<proteinExistence type="predicted"/>
<reference evidence="5" key="1">
    <citation type="journal article" date="2008" name="Nat. Genet.">
        <title>The Pristionchus pacificus genome provides a unique perspective on nematode lifestyle and parasitism.</title>
        <authorList>
            <person name="Dieterich C."/>
            <person name="Clifton S.W."/>
            <person name="Schuster L.N."/>
            <person name="Chinwalla A."/>
            <person name="Delehaunty K."/>
            <person name="Dinkelacker I."/>
            <person name="Fulton L."/>
            <person name="Fulton R."/>
            <person name="Godfrey J."/>
            <person name="Minx P."/>
            <person name="Mitreva M."/>
            <person name="Roeseler W."/>
            <person name="Tian H."/>
            <person name="Witte H."/>
            <person name="Yang S.P."/>
            <person name="Wilson R.K."/>
            <person name="Sommer R.J."/>
        </authorList>
    </citation>
    <scope>NUCLEOTIDE SEQUENCE [LARGE SCALE GENOMIC DNA]</scope>
    <source>
        <strain evidence="5">PS312</strain>
    </source>
</reference>
<protein>
    <submittedName>
        <fullName evidence="4">Uncharacterized protein</fullName>
    </submittedName>
</protein>
<evidence type="ECO:0000256" key="3">
    <source>
        <dbReference type="SAM" id="SignalP"/>
    </source>
</evidence>
<keyword evidence="5" id="KW-1185">Reference proteome</keyword>